<evidence type="ECO:0000313" key="6">
    <source>
        <dbReference type="Proteomes" id="UP000028492"/>
    </source>
</evidence>
<organism evidence="5 6">
    <name type="scientific">Amycolatopsis japonica</name>
    <dbReference type="NCBI Taxonomy" id="208439"/>
    <lineage>
        <taxon>Bacteria</taxon>
        <taxon>Bacillati</taxon>
        <taxon>Actinomycetota</taxon>
        <taxon>Actinomycetes</taxon>
        <taxon>Pseudonocardiales</taxon>
        <taxon>Pseudonocardiaceae</taxon>
        <taxon>Amycolatopsis</taxon>
        <taxon>Amycolatopsis japonica group</taxon>
    </lineage>
</organism>
<dbReference type="RefSeq" id="WP_038508168.1">
    <property type="nucleotide sequence ID" value="NZ_CP008953.1"/>
</dbReference>
<dbReference type="KEGG" id="aja:AJAP_03725"/>
<evidence type="ECO:0000256" key="4">
    <source>
        <dbReference type="ARBA" id="ARBA00023186"/>
    </source>
</evidence>
<gene>
    <name evidence="5" type="ORF">AJAP_03725</name>
</gene>
<dbReference type="HOGENOM" id="CLU_1084309_0_0_11"/>
<evidence type="ECO:0000256" key="2">
    <source>
        <dbReference type="ARBA" id="ARBA00006411"/>
    </source>
</evidence>
<name>A0A075UU33_9PSEU</name>
<evidence type="ECO:0000256" key="3">
    <source>
        <dbReference type="ARBA" id="ARBA00022490"/>
    </source>
</evidence>
<dbReference type="eggNOG" id="ENOG5033XYJ">
    <property type="taxonomic scope" value="Bacteria"/>
</dbReference>
<dbReference type="EMBL" id="CP008953">
    <property type="protein sequence ID" value="AIG73670.1"/>
    <property type="molecule type" value="Genomic_DNA"/>
</dbReference>
<keyword evidence="4" id="KW-0143">Chaperone</keyword>
<comment type="subcellular location">
    <subcellularLocation>
        <location evidence="1">Cytoplasm</location>
    </subcellularLocation>
</comment>
<sequence length="235" mass="24134">MTPFDEHGSRFELAELDLLATFAGVPLPFPLRIPSFGRIAGEREVSLSAAGGSLAERGLATADGPAGLAGALVAALRGYHGSVDLVLAHKGSLTGFAAMIHEDRAVLCGQTLGGAPSPVTVMRVAYDAVADTLSGLLPEVPAAPTLPITLSPGAAGDGPAAEALATVLPSLTGRGQLGVVRRSGAEKRPLELSWLDGPSGRVRIDHDDRGWVSVNPLRHNELVHALREAAALASQ</sequence>
<evidence type="ECO:0000256" key="1">
    <source>
        <dbReference type="ARBA" id="ARBA00004496"/>
    </source>
</evidence>
<evidence type="ECO:0000313" key="5">
    <source>
        <dbReference type="EMBL" id="AIG73670.1"/>
    </source>
</evidence>
<dbReference type="STRING" id="208439.AJAP_03725"/>
<proteinExistence type="inferred from homology"/>
<protein>
    <recommendedName>
        <fullName evidence="7">ESX secretion-associated protein EspG</fullName>
    </recommendedName>
</protein>
<accession>A0A075UU33</accession>
<reference evidence="5 6" key="1">
    <citation type="journal article" date="2014" name="J. Biotechnol.">
        <title>Complete genome sequence of the actinobacterium Amycolatopsis japonica MG417-CF17(T) (=DSM 44213T) producing (S,S)-N,N'-ethylenediaminedisuccinic acid.</title>
        <authorList>
            <person name="Stegmann E."/>
            <person name="Albersmeier A."/>
            <person name="Spohn M."/>
            <person name="Gert H."/>
            <person name="Weber T."/>
            <person name="Wohlleben W."/>
            <person name="Kalinowski J."/>
            <person name="Ruckert C."/>
        </authorList>
    </citation>
    <scope>NUCLEOTIDE SEQUENCE [LARGE SCALE GENOMIC DNA]</scope>
    <source>
        <strain evidence="6">MG417-CF17 (DSM 44213)</strain>
    </source>
</reference>
<dbReference type="Proteomes" id="UP000028492">
    <property type="component" value="Chromosome"/>
</dbReference>
<keyword evidence="6" id="KW-1185">Reference proteome</keyword>
<dbReference type="InterPro" id="IPR025734">
    <property type="entry name" value="EspG"/>
</dbReference>
<evidence type="ECO:0008006" key="7">
    <source>
        <dbReference type="Google" id="ProtNLM"/>
    </source>
</evidence>
<dbReference type="AlphaFoldDB" id="A0A075UU33"/>
<dbReference type="Pfam" id="PF14011">
    <property type="entry name" value="ESX-1_EspG"/>
    <property type="match status" value="1"/>
</dbReference>
<keyword evidence="3" id="KW-0963">Cytoplasm</keyword>
<comment type="similarity">
    <text evidence="2">Belongs to the EspG family.</text>
</comment>